<dbReference type="InterPro" id="IPR002912">
    <property type="entry name" value="ACT_dom"/>
</dbReference>
<dbReference type="InterPro" id="IPR029752">
    <property type="entry name" value="D-isomer_DH_CS1"/>
</dbReference>
<dbReference type="Pfam" id="PF22629">
    <property type="entry name" value="ACT_AHAS_ss"/>
    <property type="match status" value="1"/>
</dbReference>
<dbReference type="EC" id="1.1.1.399" evidence="4"/>
<name>A0A6G9I8F8_9GAMM</name>
<dbReference type="Gene3D" id="3.30.70.260">
    <property type="match status" value="1"/>
</dbReference>
<evidence type="ECO:0000256" key="2">
    <source>
        <dbReference type="ARBA" id="ARBA00005216"/>
    </source>
</evidence>
<comment type="pathway">
    <text evidence="2">Amino-acid biosynthesis; L-serine biosynthesis; L-serine from 3-phospho-D-glycerate: step 1/3.</text>
</comment>
<evidence type="ECO:0000256" key="9">
    <source>
        <dbReference type="ARBA" id="ARBA00030455"/>
    </source>
</evidence>
<dbReference type="FunCoup" id="A0A6G9I8F8">
    <property type="interactions" value="484"/>
</dbReference>
<dbReference type="EC" id="1.1.1.95" evidence="5"/>
<dbReference type="CDD" id="cd04901">
    <property type="entry name" value="ACT_3PGDH"/>
    <property type="match status" value="1"/>
</dbReference>
<dbReference type="CDD" id="cd12176">
    <property type="entry name" value="PGDH_3"/>
    <property type="match status" value="1"/>
</dbReference>
<dbReference type="PANTHER" id="PTHR43761">
    <property type="entry name" value="D-ISOMER SPECIFIC 2-HYDROXYACID DEHYDROGENASE FAMILY PROTEIN (AFU_ORTHOLOGUE AFUA_1G13630)"/>
    <property type="match status" value="1"/>
</dbReference>
<dbReference type="AlphaFoldDB" id="A0A6G9I8F8"/>
<dbReference type="GO" id="GO:0051287">
    <property type="term" value="F:NAD binding"/>
    <property type="evidence" value="ECO:0007669"/>
    <property type="project" value="InterPro"/>
</dbReference>
<evidence type="ECO:0000259" key="13">
    <source>
        <dbReference type="PROSITE" id="PS51671"/>
    </source>
</evidence>
<dbReference type="SUPFAM" id="SSF51735">
    <property type="entry name" value="NAD(P)-binding Rossmann-fold domains"/>
    <property type="match status" value="1"/>
</dbReference>
<organism evidence="14 15">
    <name type="scientific">Zophobihabitans entericus</name>
    <dbReference type="NCBI Taxonomy" id="1635327"/>
    <lineage>
        <taxon>Bacteria</taxon>
        <taxon>Pseudomonadati</taxon>
        <taxon>Pseudomonadota</taxon>
        <taxon>Gammaproteobacteria</taxon>
        <taxon>Orbales</taxon>
        <taxon>Orbaceae</taxon>
        <taxon>Zophobihabitans</taxon>
    </lineage>
</organism>
<evidence type="ECO:0000256" key="12">
    <source>
        <dbReference type="RuleBase" id="RU003719"/>
    </source>
</evidence>
<evidence type="ECO:0000256" key="4">
    <source>
        <dbReference type="ARBA" id="ARBA00013001"/>
    </source>
</evidence>
<comment type="function">
    <text evidence="1">Catalyzes the reversible oxidation of 3-phospho-D-glycerate to 3-phosphonooxypyruvate, the first step of the phosphorylated L-serine biosynthesis pathway. Also catalyzes the reversible oxidation of 2-hydroxyglutarate to 2-oxoglutarate.</text>
</comment>
<dbReference type="KEGG" id="orb:IPMB12_01635"/>
<evidence type="ECO:0000256" key="7">
    <source>
        <dbReference type="ARBA" id="ARBA00023002"/>
    </source>
</evidence>
<dbReference type="InterPro" id="IPR036291">
    <property type="entry name" value="NAD(P)-bd_dom_sf"/>
</dbReference>
<comment type="catalytic activity">
    <reaction evidence="10">
        <text>(R)-2-hydroxyglutarate + NAD(+) = 2-oxoglutarate + NADH + H(+)</text>
        <dbReference type="Rhea" id="RHEA:49612"/>
        <dbReference type="ChEBI" id="CHEBI:15378"/>
        <dbReference type="ChEBI" id="CHEBI:15801"/>
        <dbReference type="ChEBI" id="CHEBI:16810"/>
        <dbReference type="ChEBI" id="CHEBI:57540"/>
        <dbReference type="ChEBI" id="CHEBI:57945"/>
        <dbReference type="EC" id="1.1.1.399"/>
    </reaction>
</comment>
<protein>
    <recommendedName>
        <fullName evidence="6">D-3-phosphoglycerate dehydrogenase</fullName>
        <ecNumber evidence="4">1.1.1.399</ecNumber>
        <ecNumber evidence="5">1.1.1.95</ecNumber>
    </recommendedName>
    <alternativeName>
        <fullName evidence="9">2-oxoglutarate reductase</fullName>
    </alternativeName>
</protein>
<dbReference type="UniPathway" id="UPA00135">
    <property type="reaction ID" value="UER00196"/>
</dbReference>
<gene>
    <name evidence="14" type="primary">serA</name>
    <name evidence="14" type="ORF">IPMB12_01635</name>
</gene>
<dbReference type="InterPro" id="IPR006139">
    <property type="entry name" value="D-isomer_2_OHA_DH_cat_dom"/>
</dbReference>
<evidence type="ECO:0000256" key="6">
    <source>
        <dbReference type="ARBA" id="ARBA00021582"/>
    </source>
</evidence>
<feature type="domain" description="ACT" evidence="13">
    <location>
        <begin position="341"/>
        <end position="413"/>
    </location>
</feature>
<evidence type="ECO:0000256" key="3">
    <source>
        <dbReference type="ARBA" id="ARBA00005854"/>
    </source>
</evidence>
<keyword evidence="7 12" id="KW-0560">Oxidoreductase</keyword>
<comment type="similarity">
    <text evidence="3 12">Belongs to the D-isomer specific 2-hydroxyacid dehydrogenase family.</text>
</comment>
<dbReference type="RefSeq" id="WP_166914312.1">
    <property type="nucleotide sequence ID" value="NZ_CP050253.1"/>
</dbReference>
<evidence type="ECO:0000313" key="14">
    <source>
        <dbReference type="EMBL" id="QIQ20496.1"/>
    </source>
</evidence>
<dbReference type="GO" id="GO:0047545">
    <property type="term" value="F:(S)-2-hydroxyglutarate dehydrogenase activity"/>
    <property type="evidence" value="ECO:0007669"/>
    <property type="project" value="UniProtKB-ARBA"/>
</dbReference>
<dbReference type="EMBL" id="CP050253">
    <property type="protein sequence ID" value="QIQ20496.1"/>
    <property type="molecule type" value="Genomic_DNA"/>
</dbReference>
<evidence type="ECO:0000256" key="10">
    <source>
        <dbReference type="ARBA" id="ARBA00048126"/>
    </source>
</evidence>
<dbReference type="Gene3D" id="3.40.50.720">
    <property type="entry name" value="NAD(P)-binding Rossmann-like Domain"/>
    <property type="match status" value="2"/>
</dbReference>
<evidence type="ECO:0000256" key="1">
    <source>
        <dbReference type="ARBA" id="ARBA00003800"/>
    </source>
</evidence>
<dbReference type="InParanoid" id="A0A6G9I8F8"/>
<dbReference type="NCBIfam" id="NF008759">
    <property type="entry name" value="PRK11790.1"/>
    <property type="match status" value="1"/>
</dbReference>
<dbReference type="InterPro" id="IPR054480">
    <property type="entry name" value="AHAS_small-like_ACT"/>
</dbReference>
<accession>A0A6G9I8F8</accession>
<dbReference type="PROSITE" id="PS51671">
    <property type="entry name" value="ACT"/>
    <property type="match status" value="1"/>
</dbReference>
<dbReference type="PANTHER" id="PTHR43761:SF1">
    <property type="entry name" value="D-ISOMER SPECIFIC 2-HYDROXYACID DEHYDROGENASE CATALYTIC DOMAIN-CONTAINING PROTEIN-RELATED"/>
    <property type="match status" value="1"/>
</dbReference>
<dbReference type="SUPFAM" id="SSF55021">
    <property type="entry name" value="ACT-like"/>
    <property type="match status" value="1"/>
</dbReference>
<dbReference type="Pfam" id="PF00389">
    <property type="entry name" value="2-Hacid_dh"/>
    <property type="match status" value="1"/>
</dbReference>
<keyword evidence="8" id="KW-0520">NAD</keyword>
<dbReference type="InterPro" id="IPR045865">
    <property type="entry name" value="ACT-like_dom_sf"/>
</dbReference>
<evidence type="ECO:0000256" key="8">
    <source>
        <dbReference type="ARBA" id="ARBA00023027"/>
    </source>
</evidence>
<evidence type="ECO:0000313" key="15">
    <source>
        <dbReference type="Proteomes" id="UP000501168"/>
    </source>
</evidence>
<evidence type="ECO:0000256" key="11">
    <source>
        <dbReference type="ARBA" id="ARBA00048731"/>
    </source>
</evidence>
<dbReference type="FunFam" id="3.40.50.720:FF:000041">
    <property type="entry name" value="D-3-phosphoglycerate dehydrogenase"/>
    <property type="match status" value="1"/>
</dbReference>
<dbReference type="InterPro" id="IPR029753">
    <property type="entry name" value="D-isomer_DH_CS"/>
</dbReference>
<comment type="catalytic activity">
    <reaction evidence="11">
        <text>(2R)-3-phosphoglycerate + NAD(+) = 3-phosphooxypyruvate + NADH + H(+)</text>
        <dbReference type="Rhea" id="RHEA:12641"/>
        <dbReference type="ChEBI" id="CHEBI:15378"/>
        <dbReference type="ChEBI" id="CHEBI:18110"/>
        <dbReference type="ChEBI" id="CHEBI:57540"/>
        <dbReference type="ChEBI" id="CHEBI:57945"/>
        <dbReference type="ChEBI" id="CHEBI:58272"/>
        <dbReference type="EC" id="1.1.1.95"/>
    </reaction>
</comment>
<evidence type="ECO:0000256" key="5">
    <source>
        <dbReference type="ARBA" id="ARBA00013143"/>
    </source>
</evidence>
<dbReference type="Proteomes" id="UP000501168">
    <property type="component" value="Chromosome"/>
</dbReference>
<dbReference type="PROSITE" id="PS00671">
    <property type="entry name" value="D_2_HYDROXYACID_DH_3"/>
    <property type="match status" value="1"/>
</dbReference>
<dbReference type="Pfam" id="PF02826">
    <property type="entry name" value="2-Hacid_dh_C"/>
    <property type="match status" value="1"/>
</dbReference>
<keyword evidence="15" id="KW-1185">Reference proteome</keyword>
<dbReference type="InterPro" id="IPR050418">
    <property type="entry name" value="D-iso_2-hydroxyacid_DH_PdxB"/>
</dbReference>
<sequence>MAVQALTKDENKFLLLEGVHQSAIETLKAAGYTNIEYYKGALDNEELKEAIKDARFIGIRSRTKLTDEILAAAPKLAGIGCFCIGTNQVDLTAAAKRGIPVFNAPYSNTRSVAELVLGELILLLRRVPEANASAHKGKWNKIAVGAYEARGKKLGIIGYGHIGSQLSVLAESLGMKVYFYDIETKLSMGNARQVRTLKELLSTCDVISMHVPENSSTKNMISKVELSQMKQGAILINAARGKVVDIEALAEALETKHLAGAAVDVFPKEPATNSDPFESPLSVFDNVILTPHIGGSTEEAQENIGIEVANKLGKYSDTGSTLSAVNFPEASLPIPAKGVSRFLNIHKNQPGVLTSINQLFAEQGLNISGQYLQTNPDIGYVVIDIDSITEAQAEDTLVKLKSVPGTIRARLLF</sequence>
<reference evidence="14 15" key="1">
    <citation type="submission" date="2020-03" db="EMBL/GenBank/DDBJ databases">
        <title>Complete genome sequence of Orbus sp. IPMB12 (BCRC 80908).</title>
        <authorList>
            <person name="Lo W.-S."/>
            <person name="Chang T.-H."/>
            <person name="Kuo C.-H."/>
        </authorList>
    </citation>
    <scope>NUCLEOTIDE SEQUENCE [LARGE SCALE GENOMIC DNA]</scope>
    <source>
        <strain evidence="14 15">IPMB12</strain>
    </source>
</reference>
<dbReference type="SUPFAM" id="SSF52283">
    <property type="entry name" value="Formate/glycerate dehydrogenase catalytic domain-like"/>
    <property type="match status" value="1"/>
</dbReference>
<dbReference type="PROSITE" id="PS00065">
    <property type="entry name" value="D_2_HYDROXYACID_DH_1"/>
    <property type="match status" value="1"/>
</dbReference>
<proteinExistence type="inferred from homology"/>
<dbReference type="InterPro" id="IPR006140">
    <property type="entry name" value="D-isomer_DH_NAD-bd"/>
</dbReference>
<dbReference type="GO" id="GO:0004617">
    <property type="term" value="F:phosphoglycerate dehydrogenase activity"/>
    <property type="evidence" value="ECO:0007669"/>
    <property type="project" value="UniProtKB-EC"/>
</dbReference>
<dbReference type="GO" id="GO:0006564">
    <property type="term" value="P:L-serine biosynthetic process"/>
    <property type="evidence" value="ECO:0007669"/>
    <property type="project" value="UniProtKB-ARBA"/>
</dbReference>